<keyword evidence="3" id="KW-1185">Reference proteome</keyword>
<dbReference type="GO" id="GO:0034511">
    <property type="term" value="F:U3 snoRNA binding"/>
    <property type="evidence" value="ECO:0007669"/>
    <property type="project" value="InterPro"/>
</dbReference>
<dbReference type="InterPro" id="IPR010678">
    <property type="entry name" value="UTP25"/>
</dbReference>
<name>S8DH04_9LAMI</name>
<dbReference type="PANTHER" id="PTHR12933">
    <property type="entry name" value="ORF PROTEIN-RELATED"/>
    <property type="match status" value="1"/>
</dbReference>
<dbReference type="GO" id="GO:0000462">
    <property type="term" value="P:maturation of SSU-rRNA from tricistronic rRNA transcript (SSU-rRNA, 5.8S rRNA, LSU-rRNA)"/>
    <property type="evidence" value="ECO:0007669"/>
    <property type="project" value="TreeGrafter"/>
</dbReference>
<feature type="non-terminal residue" evidence="2">
    <location>
        <position position="1"/>
    </location>
</feature>
<dbReference type="EMBL" id="AUSU01006394">
    <property type="protein sequence ID" value="EPS62103.1"/>
    <property type="molecule type" value="Genomic_DNA"/>
</dbReference>
<feature type="non-terminal residue" evidence="2">
    <location>
        <position position="290"/>
    </location>
</feature>
<dbReference type="GO" id="GO:0032040">
    <property type="term" value="C:small-subunit processome"/>
    <property type="evidence" value="ECO:0007669"/>
    <property type="project" value="TreeGrafter"/>
</dbReference>
<evidence type="ECO:0000259" key="1">
    <source>
        <dbReference type="Pfam" id="PF22916"/>
    </source>
</evidence>
<feature type="domain" description="UTP25 NTP hydrolase-like" evidence="1">
    <location>
        <begin position="3"/>
        <end position="290"/>
    </location>
</feature>
<proteinExistence type="predicted"/>
<gene>
    <name evidence="2" type="ORF">M569_12691</name>
</gene>
<evidence type="ECO:0000313" key="3">
    <source>
        <dbReference type="Proteomes" id="UP000015453"/>
    </source>
</evidence>
<dbReference type="GO" id="GO:0019843">
    <property type="term" value="F:rRNA binding"/>
    <property type="evidence" value="ECO:0007669"/>
    <property type="project" value="TreeGrafter"/>
</dbReference>
<sequence length="290" mass="33730">NSYYDIMHHNKKPFYLRGGEDDSSVMDAYLLHCLNHIHRSRDLMAKNSRKLARNENYLEKHSNVDDAYAERGFTHPKILILLPLAGIARRLVLRLIQLTPFKHRANVYNLERFFKEFGDEEIETKSDNGEVEIPKLKKSAKPPDFEALFGQGNDNDHFMIDIKFTNRDIKLYNDLYTSDLIVASPLGLITKIGEAEAAKDKDVDYLSSIEVLVIDHADIMLMQNWSHVNTVVEHLNRIPTKQHGMDIMRIRPWYLDGHAQFYRQSIILSSHIHPELNALFNRKCLNYQGK</sequence>
<reference evidence="2 3" key="1">
    <citation type="journal article" date="2013" name="BMC Genomics">
        <title>The miniature genome of a carnivorous plant Genlisea aurea contains a low number of genes and short non-coding sequences.</title>
        <authorList>
            <person name="Leushkin E.V."/>
            <person name="Sutormin R.A."/>
            <person name="Nabieva E.R."/>
            <person name="Penin A.A."/>
            <person name="Kondrashov A.S."/>
            <person name="Logacheva M.D."/>
        </authorList>
    </citation>
    <scope>NUCLEOTIDE SEQUENCE [LARGE SCALE GENOMIC DNA]</scope>
</reference>
<dbReference type="OrthoDB" id="10264378at2759"/>
<comment type="caution">
    <text evidence="2">The sequence shown here is derived from an EMBL/GenBank/DDBJ whole genome shotgun (WGS) entry which is preliminary data.</text>
</comment>
<organism evidence="2 3">
    <name type="scientific">Genlisea aurea</name>
    <dbReference type="NCBI Taxonomy" id="192259"/>
    <lineage>
        <taxon>Eukaryota</taxon>
        <taxon>Viridiplantae</taxon>
        <taxon>Streptophyta</taxon>
        <taxon>Embryophyta</taxon>
        <taxon>Tracheophyta</taxon>
        <taxon>Spermatophyta</taxon>
        <taxon>Magnoliopsida</taxon>
        <taxon>eudicotyledons</taxon>
        <taxon>Gunneridae</taxon>
        <taxon>Pentapetalae</taxon>
        <taxon>asterids</taxon>
        <taxon>lamiids</taxon>
        <taxon>Lamiales</taxon>
        <taxon>Lentibulariaceae</taxon>
        <taxon>Genlisea</taxon>
    </lineage>
</organism>
<dbReference type="Pfam" id="PF22916">
    <property type="entry name" value="UTP25_NTPase-like"/>
    <property type="match status" value="1"/>
</dbReference>
<accession>S8DH04</accession>
<evidence type="ECO:0000313" key="2">
    <source>
        <dbReference type="EMBL" id="EPS62103.1"/>
    </source>
</evidence>
<dbReference type="PANTHER" id="PTHR12933:SF0">
    <property type="entry name" value="U3 SMALL NUCLEOLAR RNA-ASSOCIATED PROTEIN 25 HOMOLOG"/>
    <property type="match status" value="1"/>
</dbReference>
<dbReference type="Proteomes" id="UP000015453">
    <property type="component" value="Unassembled WGS sequence"/>
</dbReference>
<dbReference type="Gene3D" id="3.40.50.300">
    <property type="entry name" value="P-loop containing nucleotide triphosphate hydrolases"/>
    <property type="match status" value="1"/>
</dbReference>
<dbReference type="InterPro" id="IPR027417">
    <property type="entry name" value="P-loop_NTPase"/>
</dbReference>
<dbReference type="InterPro" id="IPR053940">
    <property type="entry name" value="UTP25_NTPase-like"/>
</dbReference>
<protein>
    <recommendedName>
        <fullName evidence="1">UTP25 NTP hydrolase-like domain-containing protein</fullName>
    </recommendedName>
</protein>
<dbReference type="AlphaFoldDB" id="S8DH04"/>